<evidence type="ECO:0000256" key="1">
    <source>
        <dbReference type="SAM" id="Phobius"/>
    </source>
</evidence>
<gene>
    <name evidence="2" type="primary">SBOV22311</name>
    <name evidence="2" type="ORF">NCTC7102_02193</name>
</gene>
<sequence length="207" mass="23631">MKRLCDPLLWLIVLFLLLLFGLPYSQPFFAALFPDLPRPVYQQESFAALALAHFWLVGISSLFAVVVGRRRRDCGHARKWERVSSPGGDYRCRRADLSPRWRYWRSRYPSWVLVSNPAIIALILYGVLPHPAGDPGRAGRGACQRDERCQRYGNEPSPNSCIQVELPLAAPVILAGIRTSGDYQYWYGDHRFNGGGQYVRHADHYRA</sequence>
<dbReference type="AlphaFoldDB" id="A0A447JFU1"/>
<accession>A0A447JFU1</accession>
<feature type="transmembrane region" description="Helical" evidence="1">
    <location>
        <begin position="46"/>
        <end position="68"/>
    </location>
</feature>
<name>A0A447JFU1_SALET</name>
<evidence type="ECO:0000313" key="3">
    <source>
        <dbReference type="Proteomes" id="UP000281393"/>
    </source>
</evidence>
<proteinExistence type="predicted"/>
<dbReference type="Proteomes" id="UP000281393">
    <property type="component" value="Chromosome"/>
</dbReference>
<evidence type="ECO:0000313" key="2">
    <source>
        <dbReference type="EMBL" id="VDY40600.1"/>
    </source>
</evidence>
<keyword evidence="1" id="KW-0472">Membrane</keyword>
<organism evidence="2 3">
    <name type="scientific">Salmonella enterica subsp. enterica serovar Daytona</name>
    <dbReference type="NCBI Taxonomy" id="1962639"/>
    <lineage>
        <taxon>Bacteria</taxon>
        <taxon>Pseudomonadati</taxon>
        <taxon>Pseudomonadota</taxon>
        <taxon>Gammaproteobacteria</taxon>
        <taxon>Enterobacterales</taxon>
        <taxon>Enterobacteriaceae</taxon>
        <taxon>Salmonella</taxon>
    </lineage>
</organism>
<protein>
    <submittedName>
        <fullName evidence="2">Putative permease transmembrane component</fullName>
    </submittedName>
</protein>
<keyword evidence="1" id="KW-1133">Transmembrane helix</keyword>
<feature type="transmembrane region" description="Helical" evidence="1">
    <location>
        <begin position="108"/>
        <end position="128"/>
    </location>
</feature>
<dbReference type="EMBL" id="LR133909">
    <property type="protein sequence ID" value="VDY40600.1"/>
    <property type="molecule type" value="Genomic_DNA"/>
</dbReference>
<reference evidence="2 3" key="1">
    <citation type="submission" date="2018-12" db="EMBL/GenBank/DDBJ databases">
        <authorList>
            <consortium name="Pathogen Informatics"/>
        </authorList>
    </citation>
    <scope>NUCLEOTIDE SEQUENCE [LARGE SCALE GENOMIC DNA]</scope>
    <source>
        <strain evidence="2 3">NCTC7102</strain>
    </source>
</reference>
<keyword evidence="1 2" id="KW-0812">Transmembrane</keyword>